<evidence type="ECO:0000256" key="6">
    <source>
        <dbReference type="ARBA" id="ARBA00023163"/>
    </source>
</evidence>
<dbReference type="InterPro" id="IPR001789">
    <property type="entry name" value="Sig_transdc_resp-reg_receiver"/>
</dbReference>
<dbReference type="PROSITE" id="PS50110">
    <property type="entry name" value="RESPONSE_REGULATORY"/>
    <property type="match status" value="1"/>
</dbReference>
<dbReference type="Gene3D" id="3.40.50.2300">
    <property type="match status" value="1"/>
</dbReference>
<keyword evidence="4" id="KW-0805">Transcription regulation</keyword>
<dbReference type="Proteomes" id="UP000219546">
    <property type="component" value="Unassembled WGS sequence"/>
</dbReference>
<dbReference type="AlphaFoldDB" id="A0A285CSK0"/>
<dbReference type="SUPFAM" id="SSF52172">
    <property type="entry name" value="CheY-like"/>
    <property type="match status" value="1"/>
</dbReference>
<dbReference type="GO" id="GO:0003677">
    <property type="term" value="F:DNA binding"/>
    <property type="evidence" value="ECO:0007669"/>
    <property type="project" value="UniProtKB-KW"/>
</dbReference>
<dbReference type="PANTHER" id="PTHR43214">
    <property type="entry name" value="TWO-COMPONENT RESPONSE REGULATOR"/>
    <property type="match status" value="1"/>
</dbReference>
<feature type="domain" description="HTH luxR-type" evidence="8">
    <location>
        <begin position="155"/>
        <end position="220"/>
    </location>
</feature>
<dbReference type="GO" id="GO:0000160">
    <property type="term" value="P:phosphorelay signal transduction system"/>
    <property type="evidence" value="ECO:0007669"/>
    <property type="project" value="InterPro"/>
</dbReference>
<dbReference type="InterPro" id="IPR058245">
    <property type="entry name" value="NreC/VraR/RcsB-like_REC"/>
</dbReference>
<dbReference type="EMBL" id="OAOP01000003">
    <property type="protein sequence ID" value="SNX70026.1"/>
    <property type="molecule type" value="Genomic_DNA"/>
</dbReference>
<keyword evidence="3 7" id="KW-0597">Phosphoprotein</keyword>
<feature type="modified residue" description="4-aspartylphosphate" evidence="7">
    <location>
        <position position="68"/>
    </location>
</feature>
<dbReference type="InterPro" id="IPR011006">
    <property type="entry name" value="CheY-like_superfamily"/>
</dbReference>
<evidence type="ECO:0000256" key="1">
    <source>
        <dbReference type="ARBA" id="ARBA00004496"/>
    </source>
</evidence>
<evidence type="ECO:0000256" key="7">
    <source>
        <dbReference type="PROSITE-ProRule" id="PRU00169"/>
    </source>
</evidence>
<name>A0A285CSK0_9BACI</name>
<evidence type="ECO:0000256" key="4">
    <source>
        <dbReference type="ARBA" id="ARBA00023015"/>
    </source>
</evidence>
<dbReference type="SMART" id="SM00421">
    <property type="entry name" value="HTH_LUXR"/>
    <property type="match status" value="1"/>
</dbReference>
<accession>A0A285CSK0</accession>
<dbReference type="SMART" id="SM00448">
    <property type="entry name" value="REC"/>
    <property type="match status" value="1"/>
</dbReference>
<dbReference type="InterPro" id="IPR000792">
    <property type="entry name" value="Tscrpt_reg_LuxR_C"/>
</dbReference>
<evidence type="ECO:0000256" key="2">
    <source>
        <dbReference type="ARBA" id="ARBA00022490"/>
    </source>
</evidence>
<dbReference type="GO" id="GO:0005737">
    <property type="term" value="C:cytoplasm"/>
    <property type="evidence" value="ECO:0007669"/>
    <property type="project" value="UniProtKB-SubCell"/>
</dbReference>
<keyword evidence="11" id="KW-1185">Reference proteome</keyword>
<keyword evidence="6" id="KW-0804">Transcription</keyword>
<dbReference type="PRINTS" id="PR00038">
    <property type="entry name" value="HTHLUXR"/>
</dbReference>
<dbReference type="Pfam" id="PF00196">
    <property type="entry name" value="GerE"/>
    <property type="match status" value="1"/>
</dbReference>
<gene>
    <name evidence="10" type="ORF">SAMN05877753_103409</name>
</gene>
<keyword evidence="5" id="KW-0238">DNA-binding</keyword>
<protein>
    <submittedName>
        <fullName evidence="10">LuxR family two component transcriptional regulator</fullName>
    </submittedName>
</protein>
<organism evidence="10 11">
    <name type="scientific">Bacillus oleivorans</name>
    <dbReference type="NCBI Taxonomy" id="1448271"/>
    <lineage>
        <taxon>Bacteria</taxon>
        <taxon>Bacillati</taxon>
        <taxon>Bacillota</taxon>
        <taxon>Bacilli</taxon>
        <taxon>Bacillales</taxon>
        <taxon>Bacillaceae</taxon>
        <taxon>Bacillus</taxon>
    </lineage>
</organism>
<dbReference type="InterPro" id="IPR016032">
    <property type="entry name" value="Sig_transdc_resp-reg_C-effctor"/>
</dbReference>
<evidence type="ECO:0000259" key="8">
    <source>
        <dbReference type="PROSITE" id="PS50043"/>
    </source>
</evidence>
<reference evidence="10 11" key="1">
    <citation type="submission" date="2017-08" db="EMBL/GenBank/DDBJ databases">
        <authorList>
            <person name="de Groot N.N."/>
        </authorList>
    </citation>
    <scope>NUCLEOTIDE SEQUENCE [LARGE SCALE GENOMIC DNA]</scope>
    <source>
        <strain evidence="10 11">JC228</strain>
    </source>
</reference>
<dbReference type="PANTHER" id="PTHR43214:SF37">
    <property type="entry name" value="TRANSCRIPTIONAL REGULATORY PROTEIN YDFI"/>
    <property type="match status" value="1"/>
</dbReference>
<evidence type="ECO:0000256" key="5">
    <source>
        <dbReference type="ARBA" id="ARBA00023125"/>
    </source>
</evidence>
<comment type="subcellular location">
    <subcellularLocation>
        <location evidence="1">Cytoplasm</location>
    </subcellularLocation>
</comment>
<dbReference type="CDD" id="cd06170">
    <property type="entry name" value="LuxR_C_like"/>
    <property type="match status" value="1"/>
</dbReference>
<evidence type="ECO:0000313" key="10">
    <source>
        <dbReference type="EMBL" id="SNX70026.1"/>
    </source>
</evidence>
<dbReference type="PROSITE" id="PS50043">
    <property type="entry name" value="HTH_LUXR_2"/>
    <property type="match status" value="1"/>
</dbReference>
<dbReference type="CDD" id="cd17535">
    <property type="entry name" value="REC_NarL-like"/>
    <property type="match status" value="1"/>
</dbReference>
<evidence type="ECO:0000256" key="3">
    <source>
        <dbReference type="ARBA" id="ARBA00022553"/>
    </source>
</evidence>
<evidence type="ECO:0000259" key="9">
    <source>
        <dbReference type="PROSITE" id="PS50110"/>
    </source>
</evidence>
<keyword evidence="2" id="KW-0963">Cytoplasm</keyword>
<sequence>MKYWFQSKGVNTLNPIKVMVVDDHDLVRKGILSYLRTDSDFQIVGETDSGNKAVSLVEQVNPDVILMDLVMEDGDGISATKRIIEKLPQVKIIILTSFYDDEKVFPAIEAGAFSYLLKTAKAEEVVETVKKAYKGEPVIETKVAFKLLNRVRKTDPKPHDSLTERELEVLSCLGDGLTNQEISDELFIGIKTVKTHVSNILSKLGVQDRTQAAIYANRNGLVR</sequence>
<feature type="domain" description="Response regulatory" evidence="9">
    <location>
        <begin position="17"/>
        <end position="133"/>
    </location>
</feature>
<dbReference type="SUPFAM" id="SSF46894">
    <property type="entry name" value="C-terminal effector domain of the bipartite response regulators"/>
    <property type="match status" value="1"/>
</dbReference>
<dbReference type="GO" id="GO:0006355">
    <property type="term" value="P:regulation of DNA-templated transcription"/>
    <property type="evidence" value="ECO:0007669"/>
    <property type="project" value="InterPro"/>
</dbReference>
<dbReference type="Pfam" id="PF00072">
    <property type="entry name" value="Response_reg"/>
    <property type="match status" value="1"/>
</dbReference>
<dbReference type="PROSITE" id="PS00622">
    <property type="entry name" value="HTH_LUXR_1"/>
    <property type="match status" value="1"/>
</dbReference>
<evidence type="ECO:0000313" key="11">
    <source>
        <dbReference type="Proteomes" id="UP000219546"/>
    </source>
</evidence>
<dbReference type="InterPro" id="IPR039420">
    <property type="entry name" value="WalR-like"/>
</dbReference>
<proteinExistence type="predicted"/>